<dbReference type="InterPro" id="IPR013783">
    <property type="entry name" value="Ig-like_fold"/>
</dbReference>
<reference evidence="1" key="1">
    <citation type="submission" date="2020-07" db="EMBL/GenBank/DDBJ databases">
        <title>A long reads based de novo assembly of the rainbow trout Arlee double haploid line genome.</title>
        <authorList>
            <person name="Gao G."/>
            <person name="Palti Y."/>
        </authorList>
    </citation>
    <scope>NUCLEOTIDE SEQUENCE [LARGE SCALE GENOMIC DNA]</scope>
</reference>
<dbReference type="GeneTree" id="ENSGT01060000253715"/>
<organism evidence="1 2">
    <name type="scientific">Oncorhynchus mykiss</name>
    <name type="common">Rainbow trout</name>
    <name type="synonym">Salmo gairdneri</name>
    <dbReference type="NCBI Taxonomy" id="8022"/>
    <lineage>
        <taxon>Eukaryota</taxon>
        <taxon>Metazoa</taxon>
        <taxon>Chordata</taxon>
        <taxon>Craniata</taxon>
        <taxon>Vertebrata</taxon>
        <taxon>Euteleostomi</taxon>
        <taxon>Actinopterygii</taxon>
        <taxon>Neopterygii</taxon>
        <taxon>Teleostei</taxon>
        <taxon>Protacanthopterygii</taxon>
        <taxon>Salmoniformes</taxon>
        <taxon>Salmonidae</taxon>
        <taxon>Salmoninae</taxon>
        <taxon>Oncorhynchus</taxon>
    </lineage>
</organism>
<evidence type="ECO:0000313" key="1">
    <source>
        <dbReference type="Ensembl" id="ENSOMYP00000122173.1"/>
    </source>
</evidence>
<sequence length="166" mass="18832">PVLLFFLNLLYQRIHVFLNSVTTVTTLHVLHNISVSLLCHYGVLYIYIIKNWCNGDVKQICTHLTRSKAPEGPAGQGSYMTFMYDDRNQSVFGVTTICLMQRDTGWGGCSNSILGRWGIILEASLQRNVLQNMSAVNSQIPEEEQTSAHIICRFSQPYRMLFDSPL</sequence>
<dbReference type="Proteomes" id="UP000694395">
    <property type="component" value="Chromosome 28"/>
</dbReference>
<dbReference type="Ensembl" id="ENSOMYT00000144168.1">
    <property type="protein sequence ID" value="ENSOMYP00000122173.1"/>
    <property type="gene ID" value="ENSOMYG00000062051.1"/>
</dbReference>
<keyword evidence="2" id="KW-1185">Reference proteome</keyword>
<accession>A0A8K9VBF2</accession>
<proteinExistence type="predicted"/>
<evidence type="ECO:0000313" key="2">
    <source>
        <dbReference type="Proteomes" id="UP000694395"/>
    </source>
</evidence>
<reference evidence="1" key="2">
    <citation type="submission" date="2025-08" db="UniProtKB">
        <authorList>
            <consortium name="Ensembl"/>
        </authorList>
    </citation>
    <scope>IDENTIFICATION</scope>
</reference>
<reference evidence="1" key="3">
    <citation type="submission" date="2025-09" db="UniProtKB">
        <authorList>
            <consortium name="Ensembl"/>
        </authorList>
    </citation>
    <scope>IDENTIFICATION</scope>
</reference>
<name>A0A8K9VBF2_ONCMY</name>
<dbReference type="AlphaFoldDB" id="A0A8K9VBF2"/>
<dbReference type="Gene3D" id="2.60.40.10">
    <property type="entry name" value="Immunoglobulins"/>
    <property type="match status" value="1"/>
</dbReference>
<protein>
    <submittedName>
        <fullName evidence="1">Uncharacterized protein</fullName>
    </submittedName>
</protein>